<dbReference type="InterPro" id="IPR052400">
    <property type="entry name" value="Zn2-C6_fungal_TF"/>
</dbReference>
<keyword evidence="4" id="KW-1185">Reference proteome</keyword>
<comment type="caution">
    <text evidence="3">The sequence shown here is derived from an EMBL/GenBank/DDBJ whole genome shotgun (WGS) entry which is preliminary data.</text>
</comment>
<dbReference type="SMART" id="SM00066">
    <property type="entry name" value="GAL4"/>
    <property type="match status" value="1"/>
</dbReference>
<dbReference type="InterPro" id="IPR021858">
    <property type="entry name" value="Fun_TF"/>
</dbReference>
<organism evidence="3 4">
    <name type="scientific">Colletotrichum sojae</name>
    <dbReference type="NCBI Taxonomy" id="2175907"/>
    <lineage>
        <taxon>Eukaryota</taxon>
        <taxon>Fungi</taxon>
        <taxon>Dikarya</taxon>
        <taxon>Ascomycota</taxon>
        <taxon>Pezizomycotina</taxon>
        <taxon>Sordariomycetes</taxon>
        <taxon>Hypocreomycetidae</taxon>
        <taxon>Glomerellales</taxon>
        <taxon>Glomerellaceae</taxon>
        <taxon>Colletotrichum</taxon>
        <taxon>Colletotrichum orchidearum species complex</taxon>
    </lineage>
</organism>
<dbReference type="SUPFAM" id="SSF57701">
    <property type="entry name" value="Zn2/Cys6 DNA-binding domain"/>
    <property type="match status" value="1"/>
</dbReference>
<keyword evidence="1" id="KW-0539">Nucleus</keyword>
<dbReference type="Proteomes" id="UP000652219">
    <property type="component" value="Unassembled WGS sequence"/>
</dbReference>
<dbReference type="GO" id="GO:0008270">
    <property type="term" value="F:zinc ion binding"/>
    <property type="evidence" value="ECO:0007669"/>
    <property type="project" value="InterPro"/>
</dbReference>
<accession>A0A8H6MKR3</accession>
<dbReference type="EMBL" id="WIGN01000377">
    <property type="protein sequence ID" value="KAF6795935.1"/>
    <property type="molecule type" value="Genomic_DNA"/>
</dbReference>
<name>A0A8H6MKR3_9PEZI</name>
<dbReference type="Gene3D" id="4.10.240.10">
    <property type="entry name" value="Zn(2)-C6 fungal-type DNA-binding domain"/>
    <property type="match status" value="1"/>
</dbReference>
<dbReference type="PANTHER" id="PTHR47657:SF13">
    <property type="entry name" value="ZN(2)-C6 FUNGAL-TYPE DOMAIN-CONTAINING PROTEIN-RELATED"/>
    <property type="match status" value="1"/>
</dbReference>
<feature type="domain" description="Zn(2)-C6 fungal-type" evidence="2">
    <location>
        <begin position="35"/>
        <end position="65"/>
    </location>
</feature>
<proteinExistence type="predicted"/>
<evidence type="ECO:0000313" key="4">
    <source>
        <dbReference type="Proteomes" id="UP000652219"/>
    </source>
</evidence>
<dbReference type="InterPro" id="IPR001138">
    <property type="entry name" value="Zn2Cys6_DnaBD"/>
</dbReference>
<gene>
    <name evidence="3" type="ORF">CSOJ01_13277</name>
</gene>
<dbReference type="PROSITE" id="PS50048">
    <property type="entry name" value="ZN2_CY6_FUNGAL_2"/>
    <property type="match status" value="1"/>
</dbReference>
<dbReference type="Pfam" id="PF00172">
    <property type="entry name" value="Zn_clus"/>
    <property type="match status" value="1"/>
</dbReference>
<dbReference type="PANTHER" id="PTHR47657">
    <property type="entry name" value="STEROL REGULATORY ELEMENT-BINDING PROTEIN ECM22"/>
    <property type="match status" value="1"/>
</dbReference>
<dbReference type="PROSITE" id="PS00463">
    <property type="entry name" value="ZN2_CY6_FUNGAL_1"/>
    <property type="match status" value="1"/>
</dbReference>
<dbReference type="CDD" id="cd00067">
    <property type="entry name" value="GAL4"/>
    <property type="match status" value="1"/>
</dbReference>
<evidence type="ECO:0000259" key="2">
    <source>
        <dbReference type="PROSITE" id="PS50048"/>
    </source>
</evidence>
<reference evidence="3 4" key="1">
    <citation type="journal article" date="2020" name="Phytopathology">
        <title>Genome Sequence Resources of Colletotrichum truncatum, C. plurivorum, C. musicola, and C. sojae: Four Species Pathogenic to Soybean (Glycine max).</title>
        <authorList>
            <person name="Rogerio F."/>
            <person name="Boufleur T.R."/>
            <person name="Ciampi-Guillardi M."/>
            <person name="Sukno S.A."/>
            <person name="Thon M.R."/>
            <person name="Massola Junior N.S."/>
            <person name="Baroncelli R."/>
        </authorList>
    </citation>
    <scope>NUCLEOTIDE SEQUENCE [LARGE SCALE GENOMIC DNA]</scope>
    <source>
        <strain evidence="3 4">LFN0009</strain>
    </source>
</reference>
<dbReference type="InterPro" id="IPR036864">
    <property type="entry name" value="Zn2-C6_fun-type_DNA-bd_sf"/>
</dbReference>
<evidence type="ECO:0000256" key="1">
    <source>
        <dbReference type="ARBA" id="ARBA00023242"/>
    </source>
</evidence>
<sequence>MSDSGASKNKHGSPGCTCTTCHVAKRRSHKKSRNGCQNCKRRRIKCDEAKPQCGQCLKASILCGFANACVSLDTLESTGASNTASSGTQARKRGRPRKDWAAIFKRPDTVCIDPALSDVSAYSTPGSSGMELDVLVPDILPSSAWIWTVEDLELQHHWMTAKDLCPGDSALWREKVPILAFSNHCVLHLLLATSALHMAREKPDESSRYEDIAEGHYSVGLRQVMEIMPNINKDNCGTLYISSSLVCYYSFAKKPSPGHLLVISDGEEVAWVELLRGVRIVVETMGWDAIFSGVLGPPPSERSEPEPEDEVVRTRDRKVEWETALAGISRMISASEDQDTETYKKQLEDVTECFRETFGNAEEPKYNVDGVMQVIIGCVYRMEEEFVQCLQDKKTTALLLLAHLAVPLKTLEWMWFMRGWASHILHGVALMLGPGFGEYLRWPREEIARLAEERRSHSSGSPGPIQITRS</sequence>
<dbReference type="Pfam" id="PF11951">
    <property type="entry name" value="Fungal_trans_2"/>
    <property type="match status" value="1"/>
</dbReference>
<protein>
    <recommendedName>
        <fullName evidence="2">Zn(2)-C6 fungal-type domain-containing protein</fullName>
    </recommendedName>
</protein>
<dbReference type="AlphaFoldDB" id="A0A8H6MKR3"/>
<evidence type="ECO:0000313" key="3">
    <source>
        <dbReference type="EMBL" id="KAF6795935.1"/>
    </source>
</evidence>
<dbReference type="GO" id="GO:0000981">
    <property type="term" value="F:DNA-binding transcription factor activity, RNA polymerase II-specific"/>
    <property type="evidence" value="ECO:0007669"/>
    <property type="project" value="InterPro"/>
</dbReference>